<accession>A0A934N942</accession>
<name>A0A934N942_9BACT</name>
<dbReference type="InterPro" id="IPR000572">
    <property type="entry name" value="OxRdtase_Mopterin-bd_dom"/>
</dbReference>
<dbReference type="Pfam" id="PF00174">
    <property type="entry name" value="Oxidored_molyb"/>
    <property type="match status" value="1"/>
</dbReference>
<sequence>MGRRTNLALLASLSAAFATGWLAFAYATAPARWSLLVHATTGFVILALIPWKSVLVRRGLRRPRGGRPASMLLAMLVLASLLGGLLHSTGLLRWWGPFTAMELHVGAALLAVPLAVWHVIARPVRPRRIDLARRALLRQGTTLAVAAASYSASEAAVRLLRLPGADRRFTGSYEFGSFQPELMPVSSWMFDKVPSLDAAGWRLRVAGAGGTVREWTHDDLATFDDRLRAVLDCTGGFWSEQDWSGVLLSRLLPETGGARSVRVVSHTGYDRRFPVEELSRLLLATRVGGVPLSQDHGHPARLVSASRRGFWWVKWVVGVELDPLPHWWQLPFPLQ</sequence>
<evidence type="ECO:0000313" key="4">
    <source>
        <dbReference type="Proteomes" id="UP000612893"/>
    </source>
</evidence>
<keyword evidence="1" id="KW-0472">Membrane</keyword>
<keyword evidence="1" id="KW-1133">Transmembrane helix</keyword>
<dbReference type="Gene3D" id="3.90.420.10">
    <property type="entry name" value="Oxidoreductase, molybdopterin-binding domain"/>
    <property type="match status" value="1"/>
</dbReference>
<dbReference type="Proteomes" id="UP000612893">
    <property type="component" value="Unassembled WGS sequence"/>
</dbReference>
<feature type="transmembrane region" description="Helical" evidence="1">
    <location>
        <begin position="72"/>
        <end position="95"/>
    </location>
</feature>
<dbReference type="EMBL" id="JAEKNR010000118">
    <property type="protein sequence ID" value="MBJ7598623.1"/>
    <property type="molecule type" value="Genomic_DNA"/>
</dbReference>
<dbReference type="RefSeq" id="WP_338201779.1">
    <property type="nucleotide sequence ID" value="NZ_JAEKNR010000118.1"/>
</dbReference>
<reference evidence="3" key="1">
    <citation type="submission" date="2020-10" db="EMBL/GenBank/DDBJ databases">
        <title>Ca. Dormibacterota MAGs.</title>
        <authorList>
            <person name="Montgomery K."/>
        </authorList>
    </citation>
    <scope>NUCLEOTIDE SEQUENCE [LARGE SCALE GENOMIC DNA]</scope>
    <source>
        <strain evidence="3">SC8812_S17_10</strain>
    </source>
</reference>
<dbReference type="SUPFAM" id="SSF56524">
    <property type="entry name" value="Oxidoreductase molybdopterin-binding domain"/>
    <property type="match status" value="1"/>
</dbReference>
<gene>
    <name evidence="3" type="ORF">JF922_11135</name>
</gene>
<evidence type="ECO:0000313" key="3">
    <source>
        <dbReference type="EMBL" id="MBJ7598623.1"/>
    </source>
</evidence>
<feature type="transmembrane region" description="Helical" evidence="1">
    <location>
        <begin position="101"/>
        <end position="120"/>
    </location>
</feature>
<dbReference type="InterPro" id="IPR036374">
    <property type="entry name" value="OxRdtase_Mopterin-bd_sf"/>
</dbReference>
<evidence type="ECO:0000259" key="2">
    <source>
        <dbReference type="Pfam" id="PF00174"/>
    </source>
</evidence>
<keyword evidence="1" id="KW-0812">Transmembrane</keyword>
<proteinExistence type="predicted"/>
<keyword evidence="4" id="KW-1185">Reference proteome</keyword>
<dbReference type="AlphaFoldDB" id="A0A934N942"/>
<comment type="caution">
    <text evidence="3">The sequence shown here is derived from an EMBL/GenBank/DDBJ whole genome shotgun (WGS) entry which is preliminary data.</text>
</comment>
<feature type="transmembrane region" description="Helical" evidence="1">
    <location>
        <begin position="35"/>
        <end position="51"/>
    </location>
</feature>
<feature type="domain" description="Oxidoreductase molybdopterin-binding" evidence="2">
    <location>
        <begin position="192"/>
        <end position="321"/>
    </location>
</feature>
<organism evidence="3 4">
    <name type="scientific">Candidatus Nephthysia bennettiae</name>
    <dbReference type="NCBI Taxonomy" id="3127016"/>
    <lineage>
        <taxon>Bacteria</taxon>
        <taxon>Bacillati</taxon>
        <taxon>Candidatus Dormiibacterota</taxon>
        <taxon>Candidatus Dormibacteria</taxon>
        <taxon>Candidatus Dormibacterales</taxon>
        <taxon>Candidatus Dormibacteraceae</taxon>
        <taxon>Candidatus Nephthysia</taxon>
    </lineage>
</organism>
<evidence type="ECO:0000256" key="1">
    <source>
        <dbReference type="SAM" id="Phobius"/>
    </source>
</evidence>
<protein>
    <submittedName>
        <fullName evidence="3">Molybdopterin-dependent oxidoreductase</fullName>
    </submittedName>
</protein>